<organism evidence="9 10">
    <name type="scientific">Austrofundulus limnaeus</name>
    <name type="common">Annual killifish</name>
    <dbReference type="NCBI Taxonomy" id="52670"/>
    <lineage>
        <taxon>Eukaryota</taxon>
        <taxon>Metazoa</taxon>
        <taxon>Chordata</taxon>
        <taxon>Craniata</taxon>
        <taxon>Vertebrata</taxon>
        <taxon>Euteleostomi</taxon>
        <taxon>Actinopterygii</taxon>
        <taxon>Neopterygii</taxon>
        <taxon>Teleostei</taxon>
        <taxon>Neoteleostei</taxon>
        <taxon>Acanthomorphata</taxon>
        <taxon>Ovalentaria</taxon>
        <taxon>Atherinomorphae</taxon>
        <taxon>Cyprinodontiformes</taxon>
        <taxon>Rivulidae</taxon>
        <taxon>Austrofundulus</taxon>
    </lineage>
</organism>
<dbReference type="InterPro" id="IPR003107">
    <property type="entry name" value="HAT"/>
</dbReference>
<dbReference type="KEGG" id="alim:106532706"/>
<dbReference type="AlphaFoldDB" id="A0A2I4CWC1"/>
<evidence type="ECO:0000256" key="4">
    <source>
        <dbReference type="ARBA" id="ARBA00022728"/>
    </source>
</evidence>
<keyword evidence="3" id="KW-0507">mRNA processing</keyword>
<dbReference type="InParanoid" id="A0A2I4CWC1"/>
<feature type="non-terminal residue" evidence="10">
    <location>
        <position position="119"/>
    </location>
</feature>
<evidence type="ECO:0000256" key="2">
    <source>
        <dbReference type="ARBA" id="ARBA00008644"/>
    </source>
</evidence>
<dbReference type="Pfam" id="PF23233">
    <property type="entry name" value="HAT_Syf1_CNRKL1_N"/>
    <property type="match status" value="1"/>
</dbReference>
<evidence type="ECO:0000313" key="10">
    <source>
        <dbReference type="RefSeq" id="XP_013884282.1"/>
    </source>
</evidence>
<keyword evidence="4" id="KW-0747">Spliceosome</keyword>
<dbReference type="SUPFAM" id="SSF48452">
    <property type="entry name" value="TPR-like"/>
    <property type="match status" value="1"/>
</dbReference>
<evidence type="ECO:0000313" key="9">
    <source>
        <dbReference type="Proteomes" id="UP000192220"/>
    </source>
</evidence>
<evidence type="ECO:0000256" key="5">
    <source>
        <dbReference type="ARBA" id="ARBA00022737"/>
    </source>
</evidence>
<accession>A0A2I4CWC1</accession>
<dbReference type="Proteomes" id="UP000192220">
    <property type="component" value="Unplaced"/>
</dbReference>
<dbReference type="InterPro" id="IPR045075">
    <property type="entry name" value="Syf1-like"/>
</dbReference>
<name>A0A2I4CWC1_AUSLI</name>
<evidence type="ECO:0000256" key="1">
    <source>
        <dbReference type="ARBA" id="ARBA00004123"/>
    </source>
</evidence>
<dbReference type="GO" id="GO:0071007">
    <property type="term" value="C:U2-type catalytic step 2 spliceosome"/>
    <property type="evidence" value="ECO:0007669"/>
    <property type="project" value="TreeGrafter"/>
</dbReference>
<dbReference type="GO" id="GO:0000245">
    <property type="term" value="P:spliceosomal complex assembly"/>
    <property type="evidence" value="ECO:0007669"/>
    <property type="project" value="TreeGrafter"/>
</dbReference>
<evidence type="ECO:0000259" key="8">
    <source>
        <dbReference type="Pfam" id="PF23233"/>
    </source>
</evidence>
<dbReference type="STRING" id="52670.A0A2I4CWC1"/>
<protein>
    <submittedName>
        <fullName evidence="10">Crooked neck-like protein 1</fullName>
    </submittedName>
</protein>
<keyword evidence="7" id="KW-0539">Nucleus</keyword>
<dbReference type="InterPro" id="IPR011990">
    <property type="entry name" value="TPR-like_helical_dom_sf"/>
</dbReference>
<feature type="domain" description="Pre-mRNA-splicing factor Syf1-like N-terminal HAT-repeats" evidence="8">
    <location>
        <begin position="4"/>
        <end position="87"/>
    </location>
</feature>
<gene>
    <name evidence="10" type="primary">LOC106532706</name>
</gene>
<dbReference type="InterPro" id="IPR055433">
    <property type="entry name" value="HAT_Syf1-like_N"/>
</dbReference>
<dbReference type="PANTHER" id="PTHR11246">
    <property type="entry name" value="PRE-MRNA SPLICING FACTOR"/>
    <property type="match status" value="1"/>
</dbReference>
<dbReference type="GO" id="GO:0000974">
    <property type="term" value="C:Prp19 complex"/>
    <property type="evidence" value="ECO:0007669"/>
    <property type="project" value="TreeGrafter"/>
</dbReference>
<dbReference type="GO" id="GO:0071011">
    <property type="term" value="C:precatalytic spliceosome"/>
    <property type="evidence" value="ECO:0007669"/>
    <property type="project" value="TreeGrafter"/>
</dbReference>
<evidence type="ECO:0000256" key="7">
    <source>
        <dbReference type="ARBA" id="ARBA00023242"/>
    </source>
</evidence>
<keyword evidence="9" id="KW-1185">Reference proteome</keyword>
<sequence>MEMKSRQVNHARNIWDRAITILPRVNQFWYKYTYMEEMLGNVAGCRQVFERWMEWEPEEQAWHSYINFELRYKEVDKARTIYERYILQCVEEKCLKGSMISCNIRFYLINIYFNCKVKT</sequence>
<dbReference type="OrthoDB" id="541719at2759"/>
<evidence type="ECO:0000256" key="3">
    <source>
        <dbReference type="ARBA" id="ARBA00022664"/>
    </source>
</evidence>
<keyword evidence="6" id="KW-0508">mRNA splicing</keyword>
<comment type="subcellular location">
    <subcellularLocation>
        <location evidence="1">Nucleus</location>
    </subcellularLocation>
</comment>
<dbReference type="Gene3D" id="1.25.40.10">
    <property type="entry name" value="Tetratricopeptide repeat domain"/>
    <property type="match status" value="1"/>
</dbReference>
<keyword evidence="5" id="KW-0677">Repeat</keyword>
<dbReference type="GeneID" id="106532706"/>
<dbReference type="PANTHER" id="PTHR11246:SF3">
    <property type="entry name" value="CROOKED NECK-LIKE PROTEIN 1"/>
    <property type="match status" value="1"/>
</dbReference>
<dbReference type="SMART" id="SM00386">
    <property type="entry name" value="HAT"/>
    <property type="match status" value="2"/>
</dbReference>
<dbReference type="RefSeq" id="XP_013884282.1">
    <property type="nucleotide sequence ID" value="XM_014028828.1"/>
</dbReference>
<proteinExistence type="inferred from homology"/>
<comment type="similarity">
    <text evidence="2">Belongs to the crooked-neck family.</text>
</comment>
<dbReference type="GO" id="GO:0071014">
    <property type="term" value="C:post-mRNA release spliceosomal complex"/>
    <property type="evidence" value="ECO:0007669"/>
    <property type="project" value="TreeGrafter"/>
</dbReference>
<reference evidence="10" key="1">
    <citation type="submission" date="2025-08" db="UniProtKB">
        <authorList>
            <consortium name="RefSeq"/>
        </authorList>
    </citation>
    <scope>IDENTIFICATION</scope>
</reference>
<evidence type="ECO:0000256" key="6">
    <source>
        <dbReference type="ARBA" id="ARBA00023187"/>
    </source>
</evidence>